<keyword evidence="1" id="KW-0175">Coiled coil</keyword>
<evidence type="ECO:0000313" key="3">
    <source>
        <dbReference type="EMBL" id="GET86363.1"/>
    </source>
</evidence>
<sequence length="352" mass="37723">MISTTPTAQGPLAAGKPVPHAPQILGSAADAANGAGAAAALLGTSAIVARGKASPSRAVHRSRSAPTQRHLSPARDRRVQKTAPLAPPKPALLRNPYGMQSPRLGDAPHSSGNTCFRARQHGLTTSSHADVEALLSRQDAALYDACVSRLRVVRRERRALAEKMEASKQQLERVHALLATLQEKPPPPPATTLARQAERDGEVPKPQPGNSSRQQETQRMMRQLRELDTANDVLRERYEALQQEKRQFLTVHSARLRRPAPVAAPSSAASPRSSGAAACEESKASELSAAFTSVLQTLDTRLATVMAQQQALQQELALAMSRERGRIKALTDLHARGFARGHAPEPSSSATT</sequence>
<reference evidence="3" key="1">
    <citation type="submission" date="2019-11" db="EMBL/GenBank/DDBJ databases">
        <title>Leishmania tarentolae CDS.</title>
        <authorList>
            <person name="Goto Y."/>
            <person name="Yamagishi J."/>
        </authorList>
    </citation>
    <scope>NUCLEOTIDE SEQUENCE [LARGE SCALE GENOMIC DNA]</scope>
    <source>
        <strain evidence="3">Parrot Tar II</strain>
    </source>
</reference>
<dbReference type="AlphaFoldDB" id="A0A640K9W3"/>
<accession>A0A640K9W3</accession>
<proteinExistence type="predicted"/>
<feature type="region of interest" description="Disordered" evidence="2">
    <location>
        <begin position="53"/>
        <end position="99"/>
    </location>
</feature>
<organism evidence="3 4">
    <name type="scientific">Leishmania tarentolae</name>
    <name type="common">Sauroleishmania tarentolae</name>
    <dbReference type="NCBI Taxonomy" id="5689"/>
    <lineage>
        <taxon>Eukaryota</taxon>
        <taxon>Discoba</taxon>
        <taxon>Euglenozoa</taxon>
        <taxon>Kinetoplastea</taxon>
        <taxon>Metakinetoplastina</taxon>
        <taxon>Trypanosomatida</taxon>
        <taxon>Trypanosomatidae</taxon>
        <taxon>Leishmaniinae</taxon>
        <taxon>Leishmania</taxon>
        <taxon>lizard Leishmania</taxon>
    </lineage>
</organism>
<evidence type="ECO:0000256" key="2">
    <source>
        <dbReference type="SAM" id="MobiDB-lite"/>
    </source>
</evidence>
<feature type="region of interest" description="Disordered" evidence="2">
    <location>
        <begin position="179"/>
        <end position="220"/>
    </location>
</feature>
<comment type="caution">
    <text evidence="3">The sequence shown here is derived from an EMBL/GenBank/DDBJ whole genome shotgun (WGS) entry which is preliminary data.</text>
</comment>
<feature type="coiled-coil region" evidence="1">
    <location>
        <begin position="224"/>
        <end position="251"/>
    </location>
</feature>
<protein>
    <submittedName>
        <fullName evidence="3">Uncharacterized protein</fullName>
    </submittedName>
</protein>
<dbReference type="EMBL" id="BLBS01000010">
    <property type="protein sequence ID" value="GET86363.1"/>
    <property type="molecule type" value="Genomic_DNA"/>
</dbReference>
<keyword evidence="4" id="KW-1185">Reference proteome</keyword>
<feature type="compositionally biased region" description="Polar residues" evidence="2">
    <location>
        <begin position="208"/>
        <end position="220"/>
    </location>
</feature>
<dbReference type="Proteomes" id="UP000419144">
    <property type="component" value="Unassembled WGS sequence"/>
</dbReference>
<dbReference type="VEuPathDB" id="TriTrypDB:LtaPh_0910700"/>
<evidence type="ECO:0000313" key="4">
    <source>
        <dbReference type="Proteomes" id="UP000419144"/>
    </source>
</evidence>
<dbReference type="OrthoDB" id="267255at2759"/>
<gene>
    <name evidence="3" type="ORF">LtaPh_0910700</name>
</gene>
<evidence type="ECO:0000256" key="1">
    <source>
        <dbReference type="SAM" id="Coils"/>
    </source>
</evidence>
<name>A0A640K9W3_LEITA</name>